<evidence type="ECO:0000313" key="16">
    <source>
        <dbReference type="Proteomes" id="UP000198253"/>
    </source>
</evidence>
<dbReference type="InterPro" id="IPR004358">
    <property type="entry name" value="Sig_transdc_His_kin-like_C"/>
</dbReference>
<keyword evidence="6 12" id="KW-0812">Transmembrane</keyword>
<keyword evidence="4" id="KW-0597">Phosphoprotein</keyword>
<dbReference type="Proteomes" id="UP000198253">
    <property type="component" value="Chromosome I"/>
</dbReference>
<feature type="domain" description="Histidine kinase" evidence="13">
    <location>
        <begin position="299"/>
        <end position="513"/>
    </location>
</feature>
<proteinExistence type="predicted"/>
<keyword evidence="5" id="KW-0808">Transferase</keyword>
<dbReference type="CDD" id="cd00082">
    <property type="entry name" value="HisKA"/>
    <property type="match status" value="1"/>
</dbReference>
<dbReference type="InterPro" id="IPR052162">
    <property type="entry name" value="Sensor_kinase/Photoreceptor"/>
</dbReference>
<dbReference type="InterPro" id="IPR003660">
    <property type="entry name" value="HAMP_dom"/>
</dbReference>
<dbReference type="PRINTS" id="PR00344">
    <property type="entry name" value="BCTRLSENSOR"/>
</dbReference>
<keyword evidence="9" id="KW-0902">Two-component regulatory system</keyword>
<dbReference type="SUPFAM" id="SSF47384">
    <property type="entry name" value="Homodimeric domain of signal transducing histidine kinase"/>
    <property type="match status" value="1"/>
</dbReference>
<accession>A0A1C4YXS9</accession>
<dbReference type="GO" id="GO:0005886">
    <property type="term" value="C:plasma membrane"/>
    <property type="evidence" value="ECO:0007669"/>
    <property type="project" value="UniProtKB-SubCell"/>
</dbReference>
<dbReference type="Gene3D" id="3.30.565.10">
    <property type="entry name" value="Histidine kinase-like ATPase, C-terminal domain"/>
    <property type="match status" value="1"/>
</dbReference>
<dbReference type="CDD" id="cd06225">
    <property type="entry name" value="HAMP"/>
    <property type="match status" value="1"/>
</dbReference>
<dbReference type="PANTHER" id="PTHR43304:SF1">
    <property type="entry name" value="PAC DOMAIN-CONTAINING PROTEIN"/>
    <property type="match status" value="1"/>
</dbReference>
<organism evidence="15 16">
    <name type="scientific">Micromonospora echinospora</name>
    <name type="common">Micromonospora purpurea</name>
    <dbReference type="NCBI Taxonomy" id="1877"/>
    <lineage>
        <taxon>Bacteria</taxon>
        <taxon>Bacillati</taxon>
        <taxon>Actinomycetota</taxon>
        <taxon>Actinomycetes</taxon>
        <taxon>Micromonosporales</taxon>
        <taxon>Micromonosporaceae</taxon>
        <taxon>Micromonospora</taxon>
    </lineage>
</organism>
<keyword evidence="8 12" id="KW-1133">Transmembrane helix</keyword>
<dbReference type="InterPro" id="IPR007891">
    <property type="entry name" value="CHASE3"/>
</dbReference>
<evidence type="ECO:0000256" key="4">
    <source>
        <dbReference type="ARBA" id="ARBA00022553"/>
    </source>
</evidence>
<keyword evidence="7" id="KW-0418">Kinase</keyword>
<evidence type="ECO:0000259" key="14">
    <source>
        <dbReference type="PROSITE" id="PS50885"/>
    </source>
</evidence>
<dbReference type="FunFam" id="3.30.565.10:FF:000006">
    <property type="entry name" value="Sensor histidine kinase WalK"/>
    <property type="match status" value="1"/>
</dbReference>
<dbReference type="SUPFAM" id="SSF158472">
    <property type="entry name" value="HAMP domain-like"/>
    <property type="match status" value="1"/>
</dbReference>
<dbReference type="InterPro" id="IPR005467">
    <property type="entry name" value="His_kinase_dom"/>
</dbReference>
<keyword evidence="16" id="KW-1185">Reference proteome</keyword>
<comment type="catalytic activity">
    <reaction evidence="1">
        <text>ATP + protein L-histidine = ADP + protein N-phospho-L-histidine.</text>
        <dbReference type="EC" id="2.7.13.3"/>
    </reaction>
</comment>
<dbReference type="RefSeq" id="WP_088983407.1">
    <property type="nucleotide sequence ID" value="NZ_LT607413.1"/>
</dbReference>
<dbReference type="Pfam" id="PF00512">
    <property type="entry name" value="HisKA"/>
    <property type="match status" value="1"/>
</dbReference>
<evidence type="ECO:0000313" key="15">
    <source>
        <dbReference type="EMBL" id="SCF25569.1"/>
    </source>
</evidence>
<dbReference type="EC" id="2.7.13.3" evidence="3"/>
<evidence type="ECO:0000256" key="9">
    <source>
        <dbReference type="ARBA" id="ARBA00023012"/>
    </source>
</evidence>
<dbReference type="EMBL" id="LT607413">
    <property type="protein sequence ID" value="SCF25569.1"/>
    <property type="molecule type" value="Genomic_DNA"/>
</dbReference>
<evidence type="ECO:0000256" key="3">
    <source>
        <dbReference type="ARBA" id="ARBA00012438"/>
    </source>
</evidence>
<sequence length="544" mass="59689">MNTYRRGWTLRRRLLALLTVAGVLLVGLAVVEAAVAARHRGQLDTVLNRTGPLRVQGQELLNSLVDQETAIRGYAVGGDPADLAAYRSGVAQEQTLIASLDDLAQPYPQIRRDLVAVEQRSAQWRGAVAEPVIAATQGGGAAGRALINDEARAQFEQIRVAVERLQADIFRVRQSAVSAVEGSSNLLVGLLGAALALVLALGVILVVAIDRTVVAPITALAVRVRRVAEGDYHHHIEGSGPTEFRRLAVDIDAMRQKIAEDLAEVREARERIEWVNTQLQKQAEELVRSNRDLEQFAYVASHDLQEPLRKVASFCQLLQRRYAGQLDERADQYIGFAVDGAQRMQRLINDLLAFSRIGRLTTGFTEVDLDRVMAEVAGQTEVARQQAGAELTWSELPTIRGEEPLLTNLLANLVSNSVKFRRPDVPPRVHVSARLVDGEWEITCRDNGIGIEPEFADKIFVIFQRLHSKDAYPGTGIGLAIVKKIVEYHGGRIWADTTVDEGSALRFTMPVLPTDDCHEAADQPSPEGLPYAAGVPADDSRSNR</sequence>
<dbReference type="PROSITE" id="PS50109">
    <property type="entry name" value="HIS_KIN"/>
    <property type="match status" value="1"/>
</dbReference>
<dbReference type="InterPro" id="IPR036097">
    <property type="entry name" value="HisK_dim/P_sf"/>
</dbReference>
<feature type="coiled-coil region" evidence="10">
    <location>
        <begin position="251"/>
        <end position="296"/>
    </location>
</feature>
<protein>
    <recommendedName>
        <fullName evidence="3">histidine kinase</fullName>
        <ecNumber evidence="3">2.7.13.3</ecNumber>
    </recommendedName>
</protein>
<dbReference type="PANTHER" id="PTHR43304">
    <property type="entry name" value="PHYTOCHROME-LIKE PROTEIN CPH1"/>
    <property type="match status" value="1"/>
</dbReference>
<dbReference type="SUPFAM" id="SSF55874">
    <property type="entry name" value="ATPase domain of HSP90 chaperone/DNA topoisomerase II/histidine kinase"/>
    <property type="match status" value="1"/>
</dbReference>
<feature type="region of interest" description="Disordered" evidence="11">
    <location>
        <begin position="515"/>
        <end position="544"/>
    </location>
</feature>
<evidence type="ECO:0000256" key="2">
    <source>
        <dbReference type="ARBA" id="ARBA00004236"/>
    </source>
</evidence>
<comment type="subcellular location">
    <subcellularLocation>
        <location evidence="2">Cell membrane</location>
    </subcellularLocation>
</comment>
<dbReference type="Gene3D" id="1.10.287.130">
    <property type="match status" value="1"/>
</dbReference>
<dbReference type="Pfam" id="PF02518">
    <property type="entry name" value="HATPase_c"/>
    <property type="match status" value="1"/>
</dbReference>
<dbReference type="SMART" id="SM00388">
    <property type="entry name" value="HisKA"/>
    <property type="match status" value="1"/>
</dbReference>
<gene>
    <name evidence="15" type="ORF">GA0070618_4529</name>
</gene>
<feature type="domain" description="HAMP" evidence="14">
    <location>
        <begin position="211"/>
        <end position="263"/>
    </location>
</feature>
<evidence type="ECO:0000256" key="12">
    <source>
        <dbReference type="SAM" id="Phobius"/>
    </source>
</evidence>
<evidence type="ECO:0000256" key="8">
    <source>
        <dbReference type="ARBA" id="ARBA00022989"/>
    </source>
</evidence>
<evidence type="ECO:0000256" key="5">
    <source>
        <dbReference type="ARBA" id="ARBA00022679"/>
    </source>
</evidence>
<dbReference type="InParanoid" id="A0A1C4YXS9"/>
<keyword evidence="12" id="KW-0472">Membrane</keyword>
<dbReference type="SMART" id="SM00387">
    <property type="entry name" value="HATPase_c"/>
    <property type="match status" value="1"/>
</dbReference>
<dbReference type="InterPro" id="IPR036890">
    <property type="entry name" value="HATPase_C_sf"/>
</dbReference>
<dbReference type="AlphaFoldDB" id="A0A1C4YXS9"/>
<keyword evidence="10" id="KW-0175">Coiled coil</keyword>
<dbReference type="GO" id="GO:0000155">
    <property type="term" value="F:phosphorelay sensor kinase activity"/>
    <property type="evidence" value="ECO:0007669"/>
    <property type="project" value="InterPro"/>
</dbReference>
<dbReference type="Gene3D" id="6.10.340.10">
    <property type="match status" value="1"/>
</dbReference>
<evidence type="ECO:0000256" key="10">
    <source>
        <dbReference type="SAM" id="Coils"/>
    </source>
</evidence>
<reference evidence="16" key="1">
    <citation type="submission" date="2016-06" db="EMBL/GenBank/DDBJ databases">
        <authorList>
            <person name="Varghese N."/>
            <person name="Submissions Spin"/>
        </authorList>
    </citation>
    <scope>NUCLEOTIDE SEQUENCE [LARGE SCALE GENOMIC DNA]</scope>
    <source>
        <strain evidence="16">DSM 43816</strain>
    </source>
</reference>
<evidence type="ECO:0000256" key="11">
    <source>
        <dbReference type="SAM" id="MobiDB-lite"/>
    </source>
</evidence>
<feature type="transmembrane region" description="Helical" evidence="12">
    <location>
        <begin position="186"/>
        <end position="209"/>
    </location>
</feature>
<dbReference type="Pfam" id="PF00672">
    <property type="entry name" value="HAMP"/>
    <property type="match status" value="1"/>
</dbReference>
<dbReference type="InterPro" id="IPR003661">
    <property type="entry name" value="HisK_dim/P_dom"/>
</dbReference>
<evidence type="ECO:0000256" key="1">
    <source>
        <dbReference type="ARBA" id="ARBA00000085"/>
    </source>
</evidence>
<dbReference type="InterPro" id="IPR003594">
    <property type="entry name" value="HATPase_dom"/>
</dbReference>
<evidence type="ECO:0000256" key="6">
    <source>
        <dbReference type="ARBA" id="ARBA00022692"/>
    </source>
</evidence>
<name>A0A1C4YXS9_MICEC</name>
<dbReference type="Pfam" id="PF05227">
    <property type="entry name" value="CHASE3"/>
    <property type="match status" value="1"/>
</dbReference>
<evidence type="ECO:0000256" key="7">
    <source>
        <dbReference type="ARBA" id="ARBA00022777"/>
    </source>
</evidence>
<dbReference type="SMART" id="SM00304">
    <property type="entry name" value="HAMP"/>
    <property type="match status" value="1"/>
</dbReference>
<dbReference type="PROSITE" id="PS50885">
    <property type="entry name" value="HAMP"/>
    <property type="match status" value="1"/>
</dbReference>
<evidence type="ECO:0000259" key="13">
    <source>
        <dbReference type="PROSITE" id="PS50109"/>
    </source>
</evidence>